<reference evidence="1" key="1">
    <citation type="journal article" date="2014" name="Int. J. Syst. Evol. Microbiol.">
        <title>Complete genome sequence of Corynebacterium casei LMG S-19264T (=DSM 44701T), isolated from a smear-ripened cheese.</title>
        <authorList>
            <consortium name="US DOE Joint Genome Institute (JGI-PGF)"/>
            <person name="Walter F."/>
            <person name="Albersmeier A."/>
            <person name="Kalinowski J."/>
            <person name="Ruckert C."/>
        </authorList>
    </citation>
    <scope>NUCLEOTIDE SEQUENCE</scope>
    <source>
        <strain evidence="1">KCTC 12870</strain>
    </source>
</reference>
<proteinExistence type="predicted"/>
<accession>A0A8J3DEX9</accession>
<evidence type="ECO:0000313" key="1">
    <source>
        <dbReference type="EMBL" id="GHB98313.1"/>
    </source>
</evidence>
<dbReference type="Proteomes" id="UP000642829">
    <property type="component" value="Unassembled WGS sequence"/>
</dbReference>
<dbReference type="SUPFAM" id="SSF53187">
    <property type="entry name" value="Zn-dependent exopeptidases"/>
    <property type="match status" value="1"/>
</dbReference>
<reference evidence="1" key="2">
    <citation type="submission" date="2020-09" db="EMBL/GenBank/DDBJ databases">
        <authorList>
            <person name="Sun Q."/>
            <person name="Kim S."/>
        </authorList>
    </citation>
    <scope>NUCLEOTIDE SEQUENCE</scope>
    <source>
        <strain evidence="1">KCTC 12870</strain>
    </source>
</reference>
<dbReference type="Gene3D" id="3.40.630.40">
    <property type="entry name" value="Zn-dependent exopeptidases"/>
    <property type="match status" value="1"/>
</dbReference>
<protein>
    <recommendedName>
        <fullName evidence="3">N-acetylmuramoyl-L-alanine amidase</fullName>
    </recommendedName>
</protein>
<evidence type="ECO:0000313" key="2">
    <source>
        <dbReference type="Proteomes" id="UP000642829"/>
    </source>
</evidence>
<keyword evidence="2" id="KW-1185">Reference proteome</keyword>
<name>A0A8J3DEX9_9BACT</name>
<comment type="caution">
    <text evidence="1">The sequence shown here is derived from an EMBL/GenBank/DDBJ whole genome shotgun (WGS) entry which is preliminary data.</text>
</comment>
<organism evidence="1 2">
    <name type="scientific">Cerasicoccus arenae</name>
    <dbReference type="NCBI Taxonomy" id="424488"/>
    <lineage>
        <taxon>Bacteria</taxon>
        <taxon>Pseudomonadati</taxon>
        <taxon>Verrucomicrobiota</taxon>
        <taxon>Opitutia</taxon>
        <taxon>Puniceicoccales</taxon>
        <taxon>Cerasicoccaceae</taxon>
        <taxon>Cerasicoccus</taxon>
    </lineage>
</organism>
<dbReference type="EMBL" id="BMXG01000006">
    <property type="protein sequence ID" value="GHB98313.1"/>
    <property type="molecule type" value="Genomic_DNA"/>
</dbReference>
<sequence length="373" mass="41374">MGDAPDWSRLDEYQAQVTASDFRWLLDSHFAPDDAAKDWITIEPGQALIKRDAGDEAPAVLKFRAFEETPPPVGRYWRTRTEWAADKAELPLAGLKIALDPGHIGGDFAVMEFRSWKVGDGPLFREGDFVLAVAQSLKPRLEALGAVVTLVRDTPAPVTTDTPESLRPVAAELIAERELTPGLEIDVKDLQRRIDALARLLFYRVSEIKARAERVNESIQPDIVICLHVDGASLPEGVELADFGHAHFLINGAYSADEISYDDQRLAMLEKLLSGSWREERGLAAAMSESFAAVNPLPPYVYTGDNAIRINENPYLWARNLMANRLYACPTVFLEPYVANTKEFYGRFTKSPAGLVDEYADAVAVALTTFYGE</sequence>
<gene>
    <name evidence="1" type="ORF">GCM10007047_12970</name>
</gene>
<evidence type="ECO:0008006" key="3">
    <source>
        <dbReference type="Google" id="ProtNLM"/>
    </source>
</evidence>
<dbReference type="AlphaFoldDB" id="A0A8J3DEX9"/>